<dbReference type="EMBL" id="OZ023702">
    <property type="protein sequence ID" value="CAK9858303.1"/>
    <property type="molecule type" value="Genomic_DNA"/>
</dbReference>
<dbReference type="InterPro" id="IPR004140">
    <property type="entry name" value="Exo70"/>
</dbReference>
<protein>
    <submittedName>
        <fullName evidence="2">Uncharacterized protein</fullName>
    </submittedName>
</protein>
<accession>A0ABP1A6X9</accession>
<reference evidence="2 3" key="1">
    <citation type="submission" date="2024-03" db="EMBL/GenBank/DDBJ databases">
        <authorList>
            <consortium name="ELIXIR-Norway"/>
            <consortium name="Elixir Norway"/>
        </authorList>
    </citation>
    <scope>NUCLEOTIDE SEQUENCE [LARGE SCALE GENOMIC DNA]</scope>
</reference>
<organism evidence="2 3">
    <name type="scientific">Sphagnum jensenii</name>
    <dbReference type="NCBI Taxonomy" id="128206"/>
    <lineage>
        <taxon>Eukaryota</taxon>
        <taxon>Viridiplantae</taxon>
        <taxon>Streptophyta</taxon>
        <taxon>Embryophyta</taxon>
        <taxon>Bryophyta</taxon>
        <taxon>Sphagnophytina</taxon>
        <taxon>Sphagnopsida</taxon>
        <taxon>Sphagnales</taxon>
        <taxon>Sphagnaceae</taxon>
        <taxon>Sphagnum</taxon>
    </lineage>
</organism>
<evidence type="ECO:0000256" key="1">
    <source>
        <dbReference type="SAM" id="MobiDB-lite"/>
    </source>
</evidence>
<dbReference type="InterPro" id="IPR016159">
    <property type="entry name" value="Cullin_repeat-like_dom_sf"/>
</dbReference>
<proteinExistence type="predicted"/>
<dbReference type="SUPFAM" id="SSF74788">
    <property type="entry name" value="Cullin repeat-like"/>
    <property type="match status" value="1"/>
</dbReference>
<feature type="region of interest" description="Disordered" evidence="1">
    <location>
        <begin position="52"/>
        <end position="81"/>
    </location>
</feature>
<evidence type="ECO:0000313" key="3">
    <source>
        <dbReference type="Proteomes" id="UP001497522"/>
    </source>
</evidence>
<gene>
    <name evidence="2" type="ORF">CSSPJE1EN2_LOCUS1298</name>
</gene>
<dbReference type="Proteomes" id="UP001497522">
    <property type="component" value="Chromosome 1"/>
</dbReference>
<feature type="compositionally biased region" description="Polar residues" evidence="1">
    <location>
        <begin position="54"/>
        <end position="64"/>
    </location>
</feature>
<evidence type="ECO:0000313" key="2">
    <source>
        <dbReference type="EMBL" id="CAK9858303.1"/>
    </source>
</evidence>
<sequence>MAADGEEPVLITAQQIMRSLGTTDTTMTDDMLQILSNFDHRFSSMNDKPKKLEFSTSHEVGTTATDEDLQSKRSRPSSWGAGSSKMIELRFHHAEDVVVQWHLGYSERAKQQRIFECPEEEASTYLEAVDEVQNLLDQLSVQNKEEEQQPATLERAQNVIQLAMERLEEEFCHFLRKITDMWTQIGALTPWQWLDCSEALSMTIIIIP</sequence>
<keyword evidence="3" id="KW-1185">Reference proteome</keyword>
<dbReference type="PANTHER" id="PTHR12542:SF96">
    <property type="entry name" value="EXOCYST COMPLEX COMPONENT EXO70B1"/>
    <property type="match status" value="1"/>
</dbReference>
<dbReference type="PANTHER" id="PTHR12542">
    <property type="entry name" value="EXOCYST COMPLEX PROTEIN EXO70"/>
    <property type="match status" value="1"/>
</dbReference>
<name>A0ABP1A6X9_9BRYO</name>
<dbReference type="Pfam" id="PF20669">
    <property type="entry name" value="Exo70_N"/>
    <property type="match status" value="1"/>
</dbReference>
<dbReference type="Gene3D" id="1.20.1280.170">
    <property type="entry name" value="Exocyst complex component Exo70"/>
    <property type="match status" value="1"/>
</dbReference>